<organism evidence="2 3">
    <name type="scientific">Deinococcus multiflagellatus</name>
    <dbReference type="NCBI Taxonomy" id="1656887"/>
    <lineage>
        <taxon>Bacteria</taxon>
        <taxon>Thermotogati</taxon>
        <taxon>Deinococcota</taxon>
        <taxon>Deinococci</taxon>
        <taxon>Deinococcales</taxon>
        <taxon>Deinococcaceae</taxon>
        <taxon>Deinococcus</taxon>
    </lineage>
</organism>
<keyword evidence="3" id="KW-1185">Reference proteome</keyword>
<proteinExistence type="predicted"/>
<gene>
    <name evidence="2" type="ORF">ACFP90_06480</name>
</gene>
<evidence type="ECO:0000313" key="2">
    <source>
        <dbReference type="EMBL" id="MFC6660032.1"/>
    </source>
</evidence>
<reference evidence="3" key="1">
    <citation type="journal article" date="2019" name="Int. J. Syst. Evol. Microbiol.">
        <title>The Global Catalogue of Microorganisms (GCM) 10K type strain sequencing project: providing services to taxonomists for standard genome sequencing and annotation.</title>
        <authorList>
            <consortium name="The Broad Institute Genomics Platform"/>
            <consortium name="The Broad Institute Genome Sequencing Center for Infectious Disease"/>
            <person name="Wu L."/>
            <person name="Ma J."/>
        </authorList>
    </citation>
    <scope>NUCLEOTIDE SEQUENCE [LARGE SCALE GENOMIC DNA]</scope>
    <source>
        <strain evidence="3">CCUG 63830</strain>
    </source>
</reference>
<dbReference type="RefSeq" id="WP_380054845.1">
    <property type="nucleotide sequence ID" value="NZ_JBHSWB010000001.1"/>
</dbReference>
<accession>A0ABW1ZI29</accession>
<dbReference type="Proteomes" id="UP001596317">
    <property type="component" value="Unassembled WGS sequence"/>
</dbReference>
<evidence type="ECO:0008006" key="4">
    <source>
        <dbReference type="Google" id="ProtNLM"/>
    </source>
</evidence>
<evidence type="ECO:0000313" key="3">
    <source>
        <dbReference type="Proteomes" id="UP001596317"/>
    </source>
</evidence>
<name>A0ABW1ZI29_9DEIO</name>
<sequence length="180" mass="18172">MKRMKWMMAAALGALGLSGAAGAADVRLGLNSSLGLGCQVVGVRAGVQEGRLGVHAQGAYCLSGVQGQSGGVAVGAAVSFDLFRSGGLTTYALAGADLLNGNAALHAGLGLRYGIPLIPVEGYVEAGVQRVSTVLQPIVGPRLALGVNYKVNVANLQGTLPARGPPWVKTPPHPPRLSAK</sequence>
<keyword evidence="1" id="KW-0732">Signal</keyword>
<evidence type="ECO:0000256" key="1">
    <source>
        <dbReference type="SAM" id="SignalP"/>
    </source>
</evidence>
<dbReference type="EMBL" id="JBHSWB010000001">
    <property type="protein sequence ID" value="MFC6660032.1"/>
    <property type="molecule type" value="Genomic_DNA"/>
</dbReference>
<comment type="caution">
    <text evidence="2">The sequence shown here is derived from an EMBL/GenBank/DDBJ whole genome shotgun (WGS) entry which is preliminary data.</text>
</comment>
<feature type="signal peptide" evidence="1">
    <location>
        <begin position="1"/>
        <end position="23"/>
    </location>
</feature>
<feature type="chain" id="PRO_5046400131" description="Outer membrane protein beta-barrel domain-containing protein" evidence="1">
    <location>
        <begin position="24"/>
        <end position="180"/>
    </location>
</feature>
<protein>
    <recommendedName>
        <fullName evidence="4">Outer membrane protein beta-barrel domain-containing protein</fullName>
    </recommendedName>
</protein>